<proteinExistence type="predicted"/>
<dbReference type="Proteomes" id="UP000050795">
    <property type="component" value="Unassembled WGS sequence"/>
</dbReference>
<protein>
    <submittedName>
        <fullName evidence="2">Uncharacterized protein</fullName>
    </submittedName>
</protein>
<reference evidence="1" key="1">
    <citation type="submission" date="2022-06" db="EMBL/GenBank/DDBJ databases">
        <authorList>
            <person name="Berger JAMES D."/>
            <person name="Berger JAMES D."/>
        </authorList>
    </citation>
    <scope>NUCLEOTIDE SEQUENCE [LARGE SCALE GENOMIC DNA]</scope>
</reference>
<reference evidence="2" key="2">
    <citation type="submission" date="2023-11" db="UniProtKB">
        <authorList>
            <consortium name="WormBaseParasite"/>
        </authorList>
    </citation>
    <scope>IDENTIFICATION</scope>
</reference>
<dbReference type="AlphaFoldDB" id="A0AA85JQX8"/>
<organism evidence="1 2">
    <name type="scientific">Trichobilharzia regenti</name>
    <name type="common">Nasal bird schistosome</name>
    <dbReference type="NCBI Taxonomy" id="157069"/>
    <lineage>
        <taxon>Eukaryota</taxon>
        <taxon>Metazoa</taxon>
        <taxon>Spiralia</taxon>
        <taxon>Lophotrochozoa</taxon>
        <taxon>Platyhelminthes</taxon>
        <taxon>Trematoda</taxon>
        <taxon>Digenea</taxon>
        <taxon>Strigeidida</taxon>
        <taxon>Schistosomatoidea</taxon>
        <taxon>Schistosomatidae</taxon>
        <taxon>Trichobilharzia</taxon>
    </lineage>
</organism>
<name>A0AA85JQX8_TRIRE</name>
<dbReference type="WBParaSite" id="TREG1_37190.1">
    <property type="protein sequence ID" value="TREG1_37190.1"/>
    <property type="gene ID" value="TREG1_37190"/>
</dbReference>
<evidence type="ECO:0000313" key="1">
    <source>
        <dbReference type="Proteomes" id="UP000050795"/>
    </source>
</evidence>
<keyword evidence="1" id="KW-1185">Reference proteome</keyword>
<accession>A0AA85JQX8</accession>
<sequence>MDFLLNLESHQPQLYVTASIFNNSKDTNLLLHSSPASHQQTTEVTDSQDVNCSYPDDYISIQEFSTKNTTNLYPKYNLTLSSDWSEFLKIYLENYVSSAFLFDITLTPGFKSHGQIKSTVHLSNCYESYKICDFQVIGQYQCKEDSVHDVKQYDFLNNKNNTSIKQIIPNKEDCEKICWAIKQPHTYRNGGLYICGKRYKVLYTDFNEALMATEQSGINKMDPSTFTATRLKRYNKDDADTKGNLKFMLLIGFHKYNQEQEKCNEAIMDTMGLLRRKLTCYSVY</sequence>
<evidence type="ECO:0000313" key="2">
    <source>
        <dbReference type="WBParaSite" id="TREG1_37190.1"/>
    </source>
</evidence>